<evidence type="ECO:0000313" key="1">
    <source>
        <dbReference type="EMBL" id="NVN54186.1"/>
    </source>
</evidence>
<gene>
    <name evidence="1" type="ORF">HLY00_3283</name>
</gene>
<dbReference type="EMBL" id="JABFYL010000050">
    <property type="protein sequence ID" value="NVN54186.1"/>
    <property type="molecule type" value="Genomic_DNA"/>
</dbReference>
<evidence type="ECO:0000313" key="2">
    <source>
        <dbReference type="Proteomes" id="UP000570517"/>
    </source>
</evidence>
<keyword evidence="2" id="KW-1185">Reference proteome</keyword>
<accession>A0A850Q3H7</accession>
<comment type="caution">
    <text evidence="1">The sequence shown here is derived from an EMBL/GenBank/DDBJ whole genome shotgun (WGS) entry which is preliminary data.</text>
</comment>
<protein>
    <submittedName>
        <fullName evidence="1">Uncharacterized protein</fullName>
    </submittedName>
</protein>
<name>A0A850Q3H7_9MYCO</name>
<dbReference type="AlphaFoldDB" id="A0A850Q3H7"/>
<organism evidence="1 2">
    <name type="scientific">Mycolicibacterium hippocampi</name>
    <dbReference type="NCBI Taxonomy" id="659824"/>
    <lineage>
        <taxon>Bacteria</taxon>
        <taxon>Bacillati</taxon>
        <taxon>Actinomycetota</taxon>
        <taxon>Actinomycetes</taxon>
        <taxon>Mycobacteriales</taxon>
        <taxon>Mycobacteriaceae</taxon>
        <taxon>Mycolicibacterium</taxon>
    </lineage>
</organism>
<proteinExistence type="predicted"/>
<dbReference type="Proteomes" id="UP000570517">
    <property type="component" value="Unassembled WGS sequence"/>
</dbReference>
<reference evidence="1 2" key="1">
    <citation type="submission" date="2020-05" db="EMBL/GenBank/DDBJ databases">
        <title>Draft genome sequence of Mycobacterium hippocampi DL, isolated from European seabass, Dicentrarchus labrax, reared in fish farms.</title>
        <authorList>
            <person name="Stathopoulou P."/>
            <person name="Asimakis E."/>
            <person name="Tzokas K."/>
            <person name="Batargias C."/>
            <person name="Tsiamis G."/>
        </authorList>
    </citation>
    <scope>NUCLEOTIDE SEQUENCE [LARGE SCALE GENOMIC DNA]</scope>
    <source>
        <strain evidence="1 2">DL</strain>
    </source>
</reference>
<sequence length="143" mass="14785">MVATYPKTAKIRDALSTLHGVKSIVSAVIAAGLASAGVLAAPAIASPGSYGSNGVFGVSTQPREGWATTFIPPGRYRVDQSPSMRPYQSAPGYWLRCRDFPCAGTSPANIIATGGALRDAPTFVDILPDDVAVSLYNVTLTAA</sequence>